<proteinExistence type="predicted"/>
<dbReference type="InterPro" id="IPR023346">
    <property type="entry name" value="Lysozyme-like_dom_sf"/>
</dbReference>
<evidence type="ECO:0000313" key="2">
    <source>
        <dbReference type="EMBL" id="MBY5957924.1"/>
    </source>
</evidence>
<accession>A0A953HL50</accession>
<reference evidence="2" key="1">
    <citation type="submission" date="2021-06" db="EMBL/GenBank/DDBJ databases">
        <title>44 bacteria genomes isolated from Dapeng, Shenzhen.</title>
        <authorList>
            <person name="Zheng W."/>
            <person name="Yu S."/>
            <person name="Huang Y."/>
        </authorList>
    </citation>
    <scope>NUCLEOTIDE SEQUENCE</scope>
    <source>
        <strain evidence="2">DP5N28-2</strain>
    </source>
</reference>
<comment type="caution">
    <text evidence="2">The sequence shown here is derived from an EMBL/GenBank/DDBJ whole genome shotgun (WGS) entry which is preliminary data.</text>
</comment>
<dbReference type="RefSeq" id="WP_222579443.1">
    <property type="nucleotide sequence ID" value="NZ_JAHVHU010000006.1"/>
</dbReference>
<dbReference type="CDD" id="cd16894">
    <property type="entry name" value="MltD-like"/>
    <property type="match status" value="1"/>
</dbReference>
<keyword evidence="3" id="KW-1185">Reference proteome</keyword>
<dbReference type="InterPro" id="IPR008258">
    <property type="entry name" value="Transglycosylase_SLT_dom_1"/>
</dbReference>
<gene>
    <name evidence="2" type="ORF">KUV50_07275</name>
</gene>
<dbReference type="AlphaFoldDB" id="A0A953HL50"/>
<dbReference type="Proteomes" id="UP000753961">
    <property type="component" value="Unassembled WGS sequence"/>
</dbReference>
<dbReference type="EMBL" id="JAHVHU010000006">
    <property type="protein sequence ID" value="MBY5957924.1"/>
    <property type="molecule type" value="Genomic_DNA"/>
</dbReference>
<dbReference type="Pfam" id="PF01464">
    <property type="entry name" value="SLT"/>
    <property type="match status" value="1"/>
</dbReference>
<evidence type="ECO:0000313" key="3">
    <source>
        <dbReference type="Proteomes" id="UP000753961"/>
    </source>
</evidence>
<protein>
    <submittedName>
        <fullName evidence="2">Lytic transglycosylase domain-containing protein</fullName>
    </submittedName>
</protein>
<feature type="domain" description="Transglycosylase SLT" evidence="1">
    <location>
        <begin position="124"/>
        <end position="221"/>
    </location>
</feature>
<sequence>MNIFSRPVLYSLGVLTTLVLVYGYISPMDANKDTVQGESDDHIKIVTTNHALPQQIRAVYLYKDFTFAGEKVPLEIEDVRERLERELTVNSYYHSSTILNIKRSQRFFPVIDKILTQRNIPLDFKYVAVAESNLDNVGSPAGAKGFWQLMPAVARSYGLIINNEIDERYHLEKSTVAATKLIQNYKDKFGSWSNAAGAYNIGEGNFRRESRLQKESDYYHMNFGSETNRYLFRVLALKEILSTPDRFGFDITTSERYQPWTEKLKLVPVTKSIPSLADFAHQHNMSYRELKVYNPWLLTNRLTVGSGQSFEIAVLK</sequence>
<dbReference type="SUPFAM" id="SSF53955">
    <property type="entry name" value="Lysozyme-like"/>
    <property type="match status" value="1"/>
</dbReference>
<dbReference type="Gene3D" id="1.10.530.10">
    <property type="match status" value="1"/>
</dbReference>
<name>A0A953HL50_9BACT</name>
<organism evidence="2 3">
    <name type="scientific">Membranihabitans marinus</name>
    <dbReference type="NCBI Taxonomy" id="1227546"/>
    <lineage>
        <taxon>Bacteria</taxon>
        <taxon>Pseudomonadati</taxon>
        <taxon>Bacteroidota</taxon>
        <taxon>Saprospiria</taxon>
        <taxon>Saprospirales</taxon>
        <taxon>Saprospiraceae</taxon>
        <taxon>Membranihabitans</taxon>
    </lineage>
</organism>
<evidence type="ECO:0000259" key="1">
    <source>
        <dbReference type="Pfam" id="PF01464"/>
    </source>
</evidence>